<accession>A0AAV9U206</accession>
<comment type="caution">
    <text evidence="2">The sequence shown here is derived from an EMBL/GenBank/DDBJ whole genome shotgun (WGS) entry which is preliminary data.</text>
</comment>
<dbReference type="EMBL" id="JAVHNS010000017">
    <property type="protein sequence ID" value="KAK6332534.1"/>
    <property type="molecule type" value="Genomic_DNA"/>
</dbReference>
<evidence type="ECO:0000256" key="1">
    <source>
        <dbReference type="SAM" id="Phobius"/>
    </source>
</evidence>
<evidence type="ECO:0000313" key="3">
    <source>
        <dbReference type="Proteomes" id="UP001373714"/>
    </source>
</evidence>
<keyword evidence="1" id="KW-0812">Transmembrane</keyword>
<keyword evidence="3" id="KW-1185">Reference proteome</keyword>
<gene>
    <name evidence="2" type="ORF">TWF730_004196</name>
</gene>
<keyword evidence="1" id="KW-0472">Membrane</keyword>
<evidence type="ECO:0000313" key="2">
    <source>
        <dbReference type="EMBL" id="KAK6332534.1"/>
    </source>
</evidence>
<name>A0AAV9U206_9PEZI</name>
<keyword evidence="1" id="KW-1133">Transmembrane helix</keyword>
<protein>
    <submittedName>
        <fullName evidence="2">Uncharacterized protein</fullName>
    </submittedName>
</protein>
<feature type="transmembrane region" description="Helical" evidence="1">
    <location>
        <begin position="20"/>
        <end position="37"/>
    </location>
</feature>
<dbReference type="Proteomes" id="UP001373714">
    <property type="component" value="Unassembled WGS sequence"/>
</dbReference>
<organism evidence="2 3">
    <name type="scientific">Orbilia blumenaviensis</name>
    <dbReference type="NCBI Taxonomy" id="1796055"/>
    <lineage>
        <taxon>Eukaryota</taxon>
        <taxon>Fungi</taxon>
        <taxon>Dikarya</taxon>
        <taxon>Ascomycota</taxon>
        <taxon>Pezizomycotina</taxon>
        <taxon>Orbiliomycetes</taxon>
        <taxon>Orbiliales</taxon>
        <taxon>Orbiliaceae</taxon>
        <taxon>Orbilia</taxon>
    </lineage>
</organism>
<reference evidence="2 3" key="1">
    <citation type="submission" date="2019-10" db="EMBL/GenBank/DDBJ databases">
        <authorList>
            <person name="Palmer J.M."/>
        </authorList>
    </citation>
    <scope>NUCLEOTIDE SEQUENCE [LARGE SCALE GENOMIC DNA]</scope>
    <source>
        <strain evidence="2 3">TWF730</strain>
    </source>
</reference>
<sequence>MIAIRDHANTVTTFESPDFALLRVYTMAFLYFLLMMAKFSYMAPILEESGATPKSGSTLGVSRLLDGFPLGPRVDDDPISEPQFQFRIVCRALVDIWTGQWAQIRVPGIPSRYYFTDAQLSTLPVPPMGSNWALAISRCRRCSCSPDGEIKVASSRRGASSAGLPVRRGAQCPRTQAVIRRCMFVHGLESETRVAGPLAGPVAGPANHRAEVPGDENVYQERPEETAPLIANDPEIAPYPLYGPEGIANDPEIAPYPLYEPEGIAIGWEDGEDPWIHRDESHSPIDYGAPPKWDWRNEFGKNFGFHGGGSGGSGGIFKRDHRLEEAATSDAGRNIDIGRSVDIEAYI</sequence>
<dbReference type="AlphaFoldDB" id="A0AAV9U206"/>
<proteinExistence type="predicted"/>